<accession>A0A645DEH1</accession>
<protein>
    <submittedName>
        <fullName evidence="1">Uncharacterized protein</fullName>
    </submittedName>
</protein>
<evidence type="ECO:0000313" key="1">
    <source>
        <dbReference type="EMBL" id="MPM86982.1"/>
    </source>
</evidence>
<proteinExistence type="predicted"/>
<dbReference type="AlphaFoldDB" id="A0A645DEH1"/>
<sequence length="276" mass="30597">MCTHRKRQPVPVCILFVRGAHHDQQIGLPVFRGGRDQIIARFRRRAGFDAPHIRAVHVAVLAHHRVGVADGIRRRVLVAGRHRMVKAGDNVHKQIALVITGLCNQVHVVRGGIMVFVQPVQAVRTDKVGVGAAQLFGAVVHQVKKVRQVAAAHIIGHNAGGLVGTGQHHRVQQILCRNLFVRANIGGRAAAAVQLVKNIARRGDFGVVKVRHIFHQQQRRHQLGQAGRRALFVRVFLVHHNTGVQVHQINGIGVGVKRRRKGHRRCRQGCNAQKQQ</sequence>
<reference evidence="1" key="1">
    <citation type="submission" date="2019-08" db="EMBL/GenBank/DDBJ databases">
        <authorList>
            <person name="Kucharzyk K."/>
            <person name="Murdoch R.W."/>
            <person name="Higgins S."/>
            <person name="Loffler F."/>
        </authorList>
    </citation>
    <scope>NUCLEOTIDE SEQUENCE</scope>
</reference>
<dbReference type="EMBL" id="VSSQ01034902">
    <property type="protein sequence ID" value="MPM86982.1"/>
    <property type="molecule type" value="Genomic_DNA"/>
</dbReference>
<name>A0A645DEH1_9ZZZZ</name>
<comment type="caution">
    <text evidence="1">The sequence shown here is derived from an EMBL/GenBank/DDBJ whole genome shotgun (WGS) entry which is preliminary data.</text>
</comment>
<gene>
    <name evidence="1" type="ORF">SDC9_134075</name>
</gene>
<organism evidence="1">
    <name type="scientific">bioreactor metagenome</name>
    <dbReference type="NCBI Taxonomy" id="1076179"/>
    <lineage>
        <taxon>unclassified sequences</taxon>
        <taxon>metagenomes</taxon>
        <taxon>ecological metagenomes</taxon>
    </lineage>
</organism>